<name>A0A814J3L6_9BILA</name>
<feature type="region of interest" description="Disordered" evidence="6">
    <location>
        <begin position="429"/>
        <end position="451"/>
    </location>
</feature>
<keyword evidence="4 5" id="KW-0175">Coiled coil</keyword>
<evidence type="ECO:0000256" key="1">
    <source>
        <dbReference type="ARBA" id="ARBA00022499"/>
    </source>
</evidence>
<protein>
    <recommendedName>
        <fullName evidence="7">MATH domain-containing protein</fullName>
    </recommendedName>
</protein>
<evidence type="ECO:0000313" key="8">
    <source>
        <dbReference type="EMBL" id="CAF1032884.1"/>
    </source>
</evidence>
<evidence type="ECO:0000256" key="6">
    <source>
        <dbReference type="SAM" id="MobiDB-lite"/>
    </source>
</evidence>
<dbReference type="InterPro" id="IPR008974">
    <property type="entry name" value="TRAF-like"/>
</dbReference>
<dbReference type="FunFam" id="2.60.210.10:FF:000001">
    <property type="entry name" value="TNF receptor-associated factor"/>
    <property type="match status" value="1"/>
</dbReference>
<dbReference type="PROSITE" id="PS50144">
    <property type="entry name" value="MATH"/>
    <property type="match status" value="1"/>
</dbReference>
<accession>A0A814J3L6</accession>
<evidence type="ECO:0000256" key="3">
    <source>
        <dbReference type="ARBA" id="ARBA00022843"/>
    </source>
</evidence>
<dbReference type="Pfam" id="PF21355">
    <property type="entry name" value="TRAF-mep_MATH"/>
    <property type="match status" value="1"/>
</dbReference>
<dbReference type="Gene3D" id="2.60.210.10">
    <property type="entry name" value="Apoptosis, Tumor Necrosis Factor Receptor Associated Protein 2, Chain A"/>
    <property type="match status" value="1"/>
</dbReference>
<dbReference type="EMBL" id="CAJNOG010000168">
    <property type="protein sequence ID" value="CAF1032884.1"/>
    <property type="molecule type" value="Genomic_DNA"/>
</dbReference>
<dbReference type="GO" id="GO:0009898">
    <property type="term" value="C:cytoplasmic side of plasma membrane"/>
    <property type="evidence" value="ECO:0007669"/>
    <property type="project" value="TreeGrafter"/>
</dbReference>
<evidence type="ECO:0000256" key="5">
    <source>
        <dbReference type="SAM" id="Coils"/>
    </source>
</evidence>
<feature type="coiled-coil region" evidence="5">
    <location>
        <begin position="219"/>
        <end position="246"/>
    </location>
</feature>
<feature type="domain" description="MATH" evidence="7">
    <location>
        <begin position="250"/>
        <end position="397"/>
    </location>
</feature>
<organism evidence="8 9">
    <name type="scientific">Adineta steineri</name>
    <dbReference type="NCBI Taxonomy" id="433720"/>
    <lineage>
        <taxon>Eukaryota</taxon>
        <taxon>Metazoa</taxon>
        <taxon>Spiralia</taxon>
        <taxon>Gnathifera</taxon>
        <taxon>Rotifera</taxon>
        <taxon>Eurotatoria</taxon>
        <taxon>Bdelloidea</taxon>
        <taxon>Adinetida</taxon>
        <taxon>Adinetidae</taxon>
        <taxon>Adineta</taxon>
    </lineage>
</organism>
<dbReference type="CDD" id="cd00270">
    <property type="entry name" value="MATH_TRAF_C"/>
    <property type="match status" value="1"/>
</dbReference>
<sequence length="451" mass="51171">MPPLPTEVLAMQPNDETLTTITSDCTTQNLYKRANPGDGEMHKPHRQMPPLPEDVLAMQPNDDTLTTITPSCTSQNLYKRANPGDGEMTYNEGKRGRLTIDNTVPCPLANFGCLSDVSSDELEKHYSSEIHQECVTKAISSLIKQLHVIPEKLTKSSDDDETISGLLDNLNILSEGVSCIVDDTVQLQQNMTEIRCNLLEQQKQIELLKSSVEESNQFLDATQINNNVLQMEIENMKQMMTDMTNQSANDGTCIWKITDVAQKIKDAINDRQTSIYSPPFYSSPTGYKMCMRLYLNGDGNARRTHLSLFFVLLRGDYDAILQWPFSYKITFCLYDQTDAQRHIIDSFRPDVKSNSFQRPRSSMNIASGIPKFCSLPIIQQDNNPYVRDDCMFIRCMVDFESTVKTMIPFICSINPGLPKNIQRMMCETEMERRKSAESTSQENLPKIDDSK</sequence>
<feature type="region of interest" description="Disordered" evidence="6">
    <location>
        <begin position="29"/>
        <end position="52"/>
    </location>
</feature>
<reference evidence="8" key="1">
    <citation type="submission" date="2021-02" db="EMBL/GenBank/DDBJ databases">
        <authorList>
            <person name="Nowell W R."/>
        </authorList>
    </citation>
    <scope>NUCLEOTIDE SEQUENCE</scope>
</reference>
<keyword evidence="1" id="KW-1017">Isopeptide bond</keyword>
<dbReference type="PANTHER" id="PTHR10131:SF138">
    <property type="entry name" value="RE66324P"/>
    <property type="match status" value="1"/>
</dbReference>
<keyword evidence="3" id="KW-0832">Ubl conjugation</keyword>
<dbReference type="GO" id="GO:0043122">
    <property type="term" value="P:regulation of canonical NF-kappaB signal transduction"/>
    <property type="evidence" value="ECO:0007669"/>
    <property type="project" value="TreeGrafter"/>
</dbReference>
<evidence type="ECO:0000256" key="2">
    <source>
        <dbReference type="ARBA" id="ARBA00022703"/>
    </source>
</evidence>
<evidence type="ECO:0000256" key="4">
    <source>
        <dbReference type="ARBA" id="ARBA00023054"/>
    </source>
</evidence>
<proteinExistence type="predicted"/>
<dbReference type="InterPro" id="IPR049342">
    <property type="entry name" value="TRAF1-6_MATH_dom"/>
</dbReference>
<dbReference type="AlphaFoldDB" id="A0A814J3L6"/>
<dbReference type="GO" id="GO:0005164">
    <property type="term" value="F:tumor necrosis factor receptor binding"/>
    <property type="evidence" value="ECO:0007669"/>
    <property type="project" value="TreeGrafter"/>
</dbReference>
<evidence type="ECO:0000259" key="7">
    <source>
        <dbReference type="PROSITE" id="PS50144"/>
    </source>
</evidence>
<dbReference type="Proteomes" id="UP000663845">
    <property type="component" value="Unassembled WGS sequence"/>
</dbReference>
<dbReference type="GO" id="GO:0006915">
    <property type="term" value="P:apoptotic process"/>
    <property type="evidence" value="ECO:0007669"/>
    <property type="project" value="UniProtKB-KW"/>
</dbReference>
<gene>
    <name evidence="8" type="ORF">JYZ213_LOCUS17702</name>
</gene>
<dbReference type="PANTHER" id="PTHR10131">
    <property type="entry name" value="TNF RECEPTOR ASSOCIATED FACTOR"/>
    <property type="match status" value="1"/>
</dbReference>
<dbReference type="SMART" id="SM00061">
    <property type="entry name" value="MATH"/>
    <property type="match status" value="1"/>
</dbReference>
<keyword evidence="2" id="KW-0053">Apoptosis</keyword>
<comment type="caution">
    <text evidence="8">The sequence shown here is derived from an EMBL/GenBank/DDBJ whole genome shotgun (WGS) entry which is preliminary data.</text>
</comment>
<dbReference type="SUPFAM" id="SSF49599">
    <property type="entry name" value="TRAF domain-like"/>
    <property type="match status" value="1"/>
</dbReference>
<evidence type="ECO:0000313" key="9">
    <source>
        <dbReference type="Proteomes" id="UP000663845"/>
    </source>
</evidence>
<dbReference type="InterPro" id="IPR002083">
    <property type="entry name" value="MATH/TRAF_dom"/>
</dbReference>